<comment type="caution">
    <text evidence="1">The sequence shown here is derived from an EMBL/GenBank/DDBJ whole genome shotgun (WGS) entry which is preliminary data.</text>
</comment>
<gene>
    <name evidence="1" type="ORF">CWB98_24150</name>
</gene>
<dbReference type="AlphaFoldDB" id="A0A5S3WHT4"/>
<protein>
    <submittedName>
        <fullName evidence="1">Porin</fullName>
    </submittedName>
</protein>
<evidence type="ECO:0000313" key="1">
    <source>
        <dbReference type="EMBL" id="TMP26646.1"/>
    </source>
</evidence>
<dbReference type="EMBL" id="PNCJ01000223">
    <property type="protein sequence ID" value="TMP26646.1"/>
    <property type="molecule type" value="Genomic_DNA"/>
</dbReference>
<sequence>SANLLYSPVKKLTFGVEFKHAERETESGADGDLDRLQFSAKYAF</sequence>
<proteinExistence type="predicted"/>
<name>A0A5S3WHT4_9GAMM</name>
<reference evidence="2" key="2">
    <citation type="submission" date="2019-06" db="EMBL/GenBank/DDBJ databases">
        <title>Co-occurence of chitin degradation, pigmentation and bioactivity in marine Pseudoalteromonas.</title>
        <authorList>
            <person name="Sonnenschein E.C."/>
            <person name="Bech P.K."/>
        </authorList>
    </citation>
    <scope>NUCLEOTIDE SEQUENCE [LARGE SCALE GENOMIC DNA]</scope>
    <source>
        <strain evidence="2">S2599</strain>
    </source>
</reference>
<reference evidence="1 2" key="1">
    <citation type="submission" date="2018-01" db="EMBL/GenBank/DDBJ databases">
        <authorList>
            <person name="Paulsen S."/>
            <person name="Gram L.K."/>
        </authorList>
    </citation>
    <scope>NUCLEOTIDE SEQUENCE [LARGE SCALE GENOMIC DNA]</scope>
    <source>
        <strain evidence="1 2">S2599</strain>
    </source>
</reference>
<organism evidence="1 2">
    <name type="scientific">Pseudoalteromonas rubra</name>
    <dbReference type="NCBI Taxonomy" id="43658"/>
    <lineage>
        <taxon>Bacteria</taxon>
        <taxon>Pseudomonadati</taxon>
        <taxon>Pseudomonadota</taxon>
        <taxon>Gammaproteobacteria</taxon>
        <taxon>Alteromonadales</taxon>
        <taxon>Pseudoalteromonadaceae</taxon>
        <taxon>Pseudoalteromonas</taxon>
    </lineage>
</organism>
<evidence type="ECO:0000313" key="2">
    <source>
        <dbReference type="Proteomes" id="UP000306719"/>
    </source>
</evidence>
<dbReference type="Proteomes" id="UP000306719">
    <property type="component" value="Unassembled WGS sequence"/>
</dbReference>
<accession>A0A5S3WHT4</accession>
<feature type="non-terminal residue" evidence="1">
    <location>
        <position position="1"/>
    </location>
</feature>